<dbReference type="OrthoDB" id="10003767at2759"/>
<feature type="domain" description="Aminoglycoside phosphotransferase" evidence="1">
    <location>
        <begin position="74"/>
        <end position="355"/>
    </location>
</feature>
<dbReference type="InterPro" id="IPR011009">
    <property type="entry name" value="Kinase-like_dom_sf"/>
</dbReference>
<sequence length="468" mass="51811">MHFFHPRFLSTQPLQSAAEPRSEWAKAHAIEFAQMGVKPTTISDSRTSVINFLALQRGVEVAMGQACIAIEWVAEGGGNQLYLVTLSDGHQILARIAFPFPHSVRTGAAFAHRENDDRARIPARTQSEVATIRHIQTHTDIPVARIYAYDNTLDNAVGAPYTLQEMLPGGKLANRWKGPPTLTWYDAAIQSLGSVLGKTLSLPFDGYGSLQPSPFSNSVLGSLIDPILSLHRHHPLSDTGPWPANEPLGLHLSLAVREAQWLESPEGQLLFNAWRAERQPAEDRATTLPAFLELARTLAAEIIPHMYALFPVPENVCRPALSHPDFHSNNILVSSDNPAHITGVVDWEFASILPLWAAYTFPSEIEDLGDEDEFDPLWRAEKKRLRGVFAQEVVQTCPEAACMMNEQTEQSIRGLRLLVAIAVSGVALYYSFKDVGVKLVKIRECVKRDNGPVVEKLDHLVTLFSQSV</sequence>
<dbReference type="InterPro" id="IPR002575">
    <property type="entry name" value="Aminoglycoside_PTrfase"/>
</dbReference>
<dbReference type="STRING" id="765440.A0A0C3B9B0"/>
<name>A0A0C3B9B0_PILCF</name>
<evidence type="ECO:0000313" key="3">
    <source>
        <dbReference type="Proteomes" id="UP000054166"/>
    </source>
</evidence>
<gene>
    <name evidence="2" type="ORF">PILCRDRAFT_828660</name>
</gene>
<dbReference type="EMBL" id="KN833070">
    <property type="protein sequence ID" value="KIM73917.1"/>
    <property type="molecule type" value="Genomic_DNA"/>
</dbReference>
<dbReference type="PANTHER" id="PTHR21310:SF13">
    <property type="entry name" value="AMINOGLYCOSIDE PHOSPHOTRANSFERASE DOMAIN-CONTAINING PROTEIN"/>
    <property type="match status" value="1"/>
</dbReference>
<proteinExistence type="predicted"/>
<dbReference type="HOGENOM" id="CLU_584096_0_0_1"/>
<dbReference type="InParanoid" id="A0A0C3B9B0"/>
<accession>A0A0C3B9B0</accession>
<dbReference type="SUPFAM" id="SSF56112">
    <property type="entry name" value="Protein kinase-like (PK-like)"/>
    <property type="match status" value="1"/>
</dbReference>
<dbReference type="Gene3D" id="3.90.1200.10">
    <property type="match status" value="1"/>
</dbReference>
<evidence type="ECO:0000259" key="1">
    <source>
        <dbReference type="Pfam" id="PF01636"/>
    </source>
</evidence>
<evidence type="ECO:0000313" key="2">
    <source>
        <dbReference type="EMBL" id="KIM73917.1"/>
    </source>
</evidence>
<reference evidence="2 3" key="1">
    <citation type="submission" date="2014-04" db="EMBL/GenBank/DDBJ databases">
        <authorList>
            <consortium name="DOE Joint Genome Institute"/>
            <person name="Kuo A."/>
            <person name="Tarkka M."/>
            <person name="Buscot F."/>
            <person name="Kohler A."/>
            <person name="Nagy L.G."/>
            <person name="Floudas D."/>
            <person name="Copeland A."/>
            <person name="Barry K.W."/>
            <person name="Cichocki N."/>
            <person name="Veneault-Fourrey C."/>
            <person name="LaButti K."/>
            <person name="Lindquist E.A."/>
            <person name="Lipzen A."/>
            <person name="Lundell T."/>
            <person name="Morin E."/>
            <person name="Murat C."/>
            <person name="Sun H."/>
            <person name="Tunlid A."/>
            <person name="Henrissat B."/>
            <person name="Grigoriev I.V."/>
            <person name="Hibbett D.S."/>
            <person name="Martin F."/>
            <person name="Nordberg H.P."/>
            <person name="Cantor M.N."/>
            <person name="Hua S.X."/>
        </authorList>
    </citation>
    <scope>NUCLEOTIDE SEQUENCE [LARGE SCALE GENOMIC DNA]</scope>
    <source>
        <strain evidence="2 3">F 1598</strain>
    </source>
</reference>
<protein>
    <recommendedName>
        <fullName evidence="1">Aminoglycoside phosphotransferase domain-containing protein</fullName>
    </recommendedName>
</protein>
<keyword evidence="3" id="KW-1185">Reference proteome</keyword>
<dbReference type="InterPro" id="IPR051678">
    <property type="entry name" value="AGP_Transferase"/>
</dbReference>
<dbReference type="Pfam" id="PF01636">
    <property type="entry name" value="APH"/>
    <property type="match status" value="1"/>
</dbReference>
<reference evidence="3" key="2">
    <citation type="submission" date="2015-01" db="EMBL/GenBank/DDBJ databases">
        <title>Evolutionary Origins and Diversification of the Mycorrhizal Mutualists.</title>
        <authorList>
            <consortium name="DOE Joint Genome Institute"/>
            <consortium name="Mycorrhizal Genomics Consortium"/>
            <person name="Kohler A."/>
            <person name="Kuo A."/>
            <person name="Nagy L.G."/>
            <person name="Floudas D."/>
            <person name="Copeland A."/>
            <person name="Barry K.W."/>
            <person name="Cichocki N."/>
            <person name="Veneault-Fourrey C."/>
            <person name="LaButti K."/>
            <person name="Lindquist E.A."/>
            <person name="Lipzen A."/>
            <person name="Lundell T."/>
            <person name="Morin E."/>
            <person name="Murat C."/>
            <person name="Riley R."/>
            <person name="Ohm R."/>
            <person name="Sun H."/>
            <person name="Tunlid A."/>
            <person name="Henrissat B."/>
            <person name="Grigoriev I.V."/>
            <person name="Hibbett D.S."/>
            <person name="Martin F."/>
        </authorList>
    </citation>
    <scope>NUCLEOTIDE SEQUENCE [LARGE SCALE GENOMIC DNA]</scope>
    <source>
        <strain evidence="3">F 1598</strain>
    </source>
</reference>
<dbReference type="AlphaFoldDB" id="A0A0C3B9B0"/>
<dbReference type="Proteomes" id="UP000054166">
    <property type="component" value="Unassembled WGS sequence"/>
</dbReference>
<dbReference type="PANTHER" id="PTHR21310">
    <property type="entry name" value="AMINOGLYCOSIDE PHOSPHOTRANSFERASE-RELATED-RELATED"/>
    <property type="match status" value="1"/>
</dbReference>
<organism evidence="2 3">
    <name type="scientific">Piloderma croceum (strain F 1598)</name>
    <dbReference type="NCBI Taxonomy" id="765440"/>
    <lineage>
        <taxon>Eukaryota</taxon>
        <taxon>Fungi</taxon>
        <taxon>Dikarya</taxon>
        <taxon>Basidiomycota</taxon>
        <taxon>Agaricomycotina</taxon>
        <taxon>Agaricomycetes</taxon>
        <taxon>Agaricomycetidae</taxon>
        <taxon>Atheliales</taxon>
        <taxon>Atheliaceae</taxon>
        <taxon>Piloderma</taxon>
    </lineage>
</organism>